<keyword evidence="3" id="KW-1185">Reference proteome</keyword>
<dbReference type="AlphaFoldDB" id="M1D9S3"/>
<dbReference type="Gramene" id="PGSC0003DMT400085566">
    <property type="protein sequence ID" value="PGSC0003DMT400085566"/>
    <property type="gene ID" value="PGSC0003DMG400035137"/>
</dbReference>
<feature type="region of interest" description="Disordered" evidence="1">
    <location>
        <begin position="1"/>
        <end position="35"/>
    </location>
</feature>
<reference evidence="3" key="1">
    <citation type="journal article" date="2011" name="Nature">
        <title>Genome sequence and analysis of the tuber crop potato.</title>
        <authorList>
            <consortium name="The Potato Genome Sequencing Consortium"/>
        </authorList>
    </citation>
    <scope>NUCLEOTIDE SEQUENCE [LARGE SCALE GENOMIC DNA]</scope>
    <source>
        <strain evidence="3">cv. DM1-3 516 R44</strain>
    </source>
</reference>
<dbReference type="HOGENOM" id="CLU_043741_3_0_1"/>
<name>M1D9S3_SOLTU</name>
<feature type="compositionally biased region" description="Polar residues" evidence="1">
    <location>
        <begin position="16"/>
        <end position="26"/>
    </location>
</feature>
<protein>
    <recommendedName>
        <fullName evidence="4">Gag-pol polyprotein</fullName>
    </recommendedName>
</protein>
<proteinExistence type="predicted"/>
<reference evidence="2" key="2">
    <citation type="submission" date="2015-06" db="UniProtKB">
        <authorList>
            <consortium name="EnsemblPlants"/>
        </authorList>
    </citation>
    <scope>IDENTIFICATION</scope>
    <source>
        <strain evidence="2">DM1-3 516 R44</strain>
    </source>
</reference>
<evidence type="ECO:0000313" key="2">
    <source>
        <dbReference type="EnsemblPlants" id="PGSC0003DMT400085566"/>
    </source>
</evidence>
<accession>M1D9S3</accession>
<organism evidence="2 3">
    <name type="scientific">Solanum tuberosum</name>
    <name type="common">Potato</name>
    <dbReference type="NCBI Taxonomy" id="4113"/>
    <lineage>
        <taxon>Eukaryota</taxon>
        <taxon>Viridiplantae</taxon>
        <taxon>Streptophyta</taxon>
        <taxon>Embryophyta</taxon>
        <taxon>Tracheophyta</taxon>
        <taxon>Spermatophyta</taxon>
        <taxon>Magnoliopsida</taxon>
        <taxon>eudicotyledons</taxon>
        <taxon>Gunneridae</taxon>
        <taxon>Pentapetalae</taxon>
        <taxon>asterids</taxon>
        <taxon>lamiids</taxon>
        <taxon>Solanales</taxon>
        <taxon>Solanaceae</taxon>
        <taxon>Solanoideae</taxon>
        <taxon>Solaneae</taxon>
        <taxon>Solanum</taxon>
    </lineage>
</organism>
<dbReference type="InParanoid" id="M1D9S3"/>
<dbReference type="EnsemblPlants" id="PGSC0003DMT400085566">
    <property type="protein sequence ID" value="PGSC0003DMT400085566"/>
    <property type="gene ID" value="PGSC0003DMG400035137"/>
</dbReference>
<dbReference type="PaxDb" id="4113-PGSC0003DMT400085566"/>
<dbReference type="Proteomes" id="UP000011115">
    <property type="component" value="Unassembled WGS sequence"/>
</dbReference>
<feature type="region of interest" description="Disordered" evidence="1">
    <location>
        <begin position="80"/>
        <end position="99"/>
    </location>
</feature>
<evidence type="ECO:0000313" key="3">
    <source>
        <dbReference type="Proteomes" id="UP000011115"/>
    </source>
</evidence>
<evidence type="ECO:0008006" key="4">
    <source>
        <dbReference type="Google" id="ProtNLM"/>
    </source>
</evidence>
<sequence>MSRPDDQGQPKFNMRAPNQDSSSTPYVYQERGSGPPFAKPTFHNCGKKHHRKCLAGTSGCYGCGKNDHQVKDFPTLTARGREAKQASLNGPDLDAPKRNRFYMLQANKDKGANPDEGTGKL</sequence>
<evidence type="ECO:0000256" key="1">
    <source>
        <dbReference type="SAM" id="MobiDB-lite"/>
    </source>
</evidence>